<reference evidence="1" key="1">
    <citation type="journal article" date="2020" name="Nature">
        <title>Giant virus diversity and host interactions through global metagenomics.</title>
        <authorList>
            <person name="Schulz F."/>
            <person name="Roux S."/>
            <person name="Paez-Espino D."/>
            <person name="Jungbluth S."/>
            <person name="Walsh D.A."/>
            <person name="Denef V.J."/>
            <person name="McMahon K.D."/>
            <person name="Konstantinidis K.T."/>
            <person name="Eloe-Fadrosh E.A."/>
            <person name="Kyrpides N.C."/>
            <person name="Woyke T."/>
        </authorList>
    </citation>
    <scope>NUCLEOTIDE SEQUENCE</scope>
    <source>
        <strain evidence="1">GVMAG-M-3300023184-89</strain>
    </source>
</reference>
<proteinExistence type="predicted"/>
<accession>A0A6C0II77</accession>
<organism evidence="1">
    <name type="scientific">viral metagenome</name>
    <dbReference type="NCBI Taxonomy" id="1070528"/>
    <lineage>
        <taxon>unclassified sequences</taxon>
        <taxon>metagenomes</taxon>
        <taxon>organismal metagenomes</taxon>
    </lineage>
</organism>
<sequence>MDSFNLNSDAYTESEIEDLFNLKAVYNTKDIALAKTVLIQQLTRTQDLGVEKQREIMFFIDTIANRIINKINKINTINLPQENSVITQGTNFIIENPDRIAGKHSDFTNGRITIDSTNAPPGYINPINVRTITQAISFDTRFRPNYYTTKSTNFSMVLPAIQKNVVSMRVATIELPLTYYAISQTQGNATCLIIELPITNSATNCWILNLPDGNYEQSWADRSRAEHIETAMNSAIIMARPATIDVNGIVTPIINPVPTDYLLATDLTYSLDHISGRSIFATPVNAPSSPTPSRFTYGFTMRFNVDNAGSLNMDTSIQLRLGWLLGFRSAEYVCEIINPPSSSLCISEGICLVSGPRYGFLAIDDHQKNTGPAYMVAYGNSILQNNIITRINLAALQAQVGIYQSSSDAGLTTQVNRTREYFGPVDIQRLHISLYDEFGRIIDLNNMDWSFSLAFEILYN</sequence>
<evidence type="ECO:0000313" key="1">
    <source>
        <dbReference type="EMBL" id="QHT92918.1"/>
    </source>
</evidence>
<dbReference type="AlphaFoldDB" id="A0A6C0II77"/>
<protein>
    <submittedName>
        <fullName evidence="1">Uncharacterized protein</fullName>
    </submittedName>
</protein>
<dbReference type="EMBL" id="MN740196">
    <property type="protein sequence ID" value="QHT92918.1"/>
    <property type="molecule type" value="Genomic_DNA"/>
</dbReference>
<name>A0A6C0II77_9ZZZZ</name>